<sequence>MVRTPIMAAYLKKDRLNTKAASRLAAIIDHWLLFT</sequence>
<dbReference type="AlphaFoldDB" id="A0A0V0ZMP4"/>
<comment type="caution">
    <text evidence="1">The sequence shown here is derived from an EMBL/GenBank/DDBJ whole genome shotgun (WGS) entry which is preliminary data.</text>
</comment>
<reference evidence="1 2" key="1">
    <citation type="submission" date="2015-01" db="EMBL/GenBank/DDBJ databases">
        <title>Evolution of Trichinella species and genotypes.</title>
        <authorList>
            <person name="Korhonen P.K."/>
            <person name="Edoardo P."/>
            <person name="Giuseppe L.R."/>
            <person name="Gasser R.B."/>
        </authorList>
    </citation>
    <scope>NUCLEOTIDE SEQUENCE [LARGE SCALE GENOMIC DNA]</scope>
    <source>
        <strain evidence="1">ISS2496</strain>
    </source>
</reference>
<name>A0A0V0ZMP4_9BILA</name>
<dbReference type="Proteomes" id="UP000054783">
    <property type="component" value="Unassembled WGS sequence"/>
</dbReference>
<proteinExistence type="predicted"/>
<protein>
    <submittedName>
        <fullName evidence="1">Uncharacterized protein</fullName>
    </submittedName>
</protein>
<organism evidence="1 2">
    <name type="scientific">Trichinella patagoniensis</name>
    <dbReference type="NCBI Taxonomy" id="990121"/>
    <lineage>
        <taxon>Eukaryota</taxon>
        <taxon>Metazoa</taxon>
        <taxon>Ecdysozoa</taxon>
        <taxon>Nematoda</taxon>
        <taxon>Enoplea</taxon>
        <taxon>Dorylaimia</taxon>
        <taxon>Trichinellida</taxon>
        <taxon>Trichinellidae</taxon>
        <taxon>Trichinella</taxon>
    </lineage>
</organism>
<evidence type="ECO:0000313" key="1">
    <source>
        <dbReference type="EMBL" id="KRY13571.1"/>
    </source>
</evidence>
<accession>A0A0V0ZMP4</accession>
<keyword evidence="2" id="KW-1185">Reference proteome</keyword>
<gene>
    <name evidence="1" type="ORF">T12_1435</name>
</gene>
<evidence type="ECO:0000313" key="2">
    <source>
        <dbReference type="Proteomes" id="UP000054783"/>
    </source>
</evidence>
<dbReference type="EMBL" id="JYDQ01000136">
    <property type="protein sequence ID" value="KRY13571.1"/>
    <property type="molecule type" value="Genomic_DNA"/>
</dbReference>